<keyword evidence="7" id="KW-1185">Reference proteome</keyword>
<reference evidence="7" key="1">
    <citation type="submission" date="2019-03" db="EMBL/GenBank/DDBJ databases">
        <title>Aquabacterium pictum sp.nov., the first bacteriochlorophyll a-containing freshwater bacterium in the genus Aquabacterium of the class Betaproteobacteria.</title>
        <authorList>
            <person name="Hirose S."/>
            <person name="Tank M."/>
            <person name="Hara E."/>
            <person name="Tamaki H."/>
            <person name="Takaichi S."/>
            <person name="Haruta S."/>
            <person name="Hanada S."/>
        </authorList>
    </citation>
    <scope>NUCLEOTIDE SEQUENCE [LARGE SCALE GENOMIC DNA]</scope>
    <source>
        <strain evidence="7">W35</strain>
    </source>
</reference>
<evidence type="ECO:0000313" key="6">
    <source>
        <dbReference type="EMBL" id="GCL61813.1"/>
    </source>
</evidence>
<accession>A0A480AK06</accession>
<dbReference type="GO" id="GO:0005829">
    <property type="term" value="C:cytosol"/>
    <property type="evidence" value="ECO:0007669"/>
    <property type="project" value="TreeGrafter"/>
</dbReference>
<dbReference type="SUPFAM" id="SSF51206">
    <property type="entry name" value="cAMP-binding domain-like"/>
    <property type="match status" value="1"/>
</dbReference>
<dbReference type="Proteomes" id="UP000301751">
    <property type="component" value="Unassembled WGS sequence"/>
</dbReference>
<dbReference type="InterPro" id="IPR018490">
    <property type="entry name" value="cNMP-bd_dom_sf"/>
</dbReference>
<gene>
    <name evidence="6" type="ORF">AQPW35_08940</name>
</gene>
<name>A0A480AK06_9BURK</name>
<dbReference type="PANTHER" id="PTHR24567">
    <property type="entry name" value="CRP FAMILY TRANSCRIPTIONAL REGULATORY PROTEIN"/>
    <property type="match status" value="1"/>
</dbReference>
<dbReference type="Gene3D" id="2.60.120.10">
    <property type="entry name" value="Jelly Rolls"/>
    <property type="match status" value="1"/>
</dbReference>
<comment type="caution">
    <text evidence="6">The sequence shown here is derived from an EMBL/GenBank/DDBJ whole genome shotgun (WGS) entry which is preliminary data.</text>
</comment>
<evidence type="ECO:0000313" key="7">
    <source>
        <dbReference type="Proteomes" id="UP000301751"/>
    </source>
</evidence>
<dbReference type="InterPro" id="IPR012318">
    <property type="entry name" value="HTH_CRP"/>
</dbReference>
<dbReference type="CDD" id="cd00038">
    <property type="entry name" value="CAP_ED"/>
    <property type="match status" value="1"/>
</dbReference>
<dbReference type="GO" id="GO:0003700">
    <property type="term" value="F:DNA-binding transcription factor activity"/>
    <property type="evidence" value="ECO:0007669"/>
    <property type="project" value="TreeGrafter"/>
</dbReference>
<dbReference type="EMBL" id="BJCL01000002">
    <property type="protein sequence ID" value="GCL61813.1"/>
    <property type="molecule type" value="Genomic_DNA"/>
</dbReference>
<dbReference type="Gene3D" id="1.10.10.10">
    <property type="entry name" value="Winged helix-like DNA-binding domain superfamily/Winged helix DNA-binding domain"/>
    <property type="match status" value="1"/>
</dbReference>
<keyword evidence="1" id="KW-0805">Transcription regulation</keyword>
<dbReference type="InterPro" id="IPR050397">
    <property type="entry name" value="Env_Response_Regulators"/>
</dbReference>
<dbReference type="PROSITE" id="PS50042">
    <property type="entry name" value="CNMP_BINDING_3"/>
    <property type="match status" value="1"/>
</dbReference>
<dbReference type="InterPro" id="IPR014710">
    <property type="entry name" value="RmlC-like_jellyroll"/>
</dbReference>
<keyword evidence="2" id="KW-0238">DNA-binding</keyword>
<organism evidence="6 7">
    <name type="scientific">Pseudaquabacterium pictum</name>
    <dbReference type="NCBI Taxonomy" id="2315236"/>
    <lineage>
        <taxon>Bacteria</taxon>
        <taxon>Pseudomonadati</taxon>
        <taxon>Pseudomonadota</taxon>
        <taxon>Betaproteobacteria</taxon>
        <taxon>Burkholderiales</taxon>
        <taxon>Sphaerotilaceae</taxon>
        <taxon>Pseudaquabacterium</taxon>
    </lineage>
</organism>
<evidence type="ECO:0000256" key="2">
    <source>
        <dbReference type="ARBA" id="ARBA00023125"/>
    </source>
</evidence>
<feature type="domain" description="Cyclic nucleotide-binding" evidence="5">
    <location>
        <begin position="48"/>
        <end position="133"/>
    </location>
</feature>
<feature type="region of interest" description="Disordered" evidence="4">
    <location>
        <begin position="20"/>
        <end position="43"/>
    </location>
</feature>
<keyword evidence="3" id="KW-0804">Transcription</keyword>
<dbReference type="GO" id="GO:0003677">
    <property type="term" value="F:DNA binding"/>
    <property type="evidence" value="ECO:0007669"/>
    <property type="project" value="UniProtKB-KW"/>
</dbReference>
<dbReference type="SUPFAM" id="SSF46785">
    <property type="entry name" value="Winged helix' DNA-binding domain"/>
    <property type="match status" value="1"/>
</dbReference>
<protein>
    <submittedName>
        <fullName evidence="6">Crp/Fnr family transcriptional regulator</fullName>
    </submittedName>
</protein>
<dbReference type="Pfam" id="PF13545">
    <property type="entry name" value="HTH_Crp_2"/>
    <property type="match status" value="1"/>
</dbReference>
<dbReference type="SMART" id="SM00100">
    <property type="entry name" value="cNMP"/>
    <property type="match status" value="1"/>
</dbReference>
<evidence type="ECO:0000259" key="5">
    <source>
        <dbReference type="PROSITE" id="PS50042"/>
    </source>
</evidence>
<dbReference type="InterPro" id="IPR000595">
    <property type="entry name" value="cNMP-bd_dom"/>
</dbReference>
<proteinExistence type="predicted"/>
<dbReference type="PANTHER" id="PTHR24567:SF74">
    <property type="entry name" value="HTH-TYPE TRANSCRIPTIONAL REGULATOR ARCR"/>
    <property type="match status" value="1"/>
</dbReference>
<sequence>MSDRAPPVFDRAQTGATVLPRLSGLHATGPTRGGPPAEHPLAPDQNHLLELLPAADLERLLGRCESVQLHLGDVLCEAGVPLPFAYFPVDGFISLLTRIEDHPSLEVGMVGREGLFGAALVLGVAVSPLQALVQGAGQAWRLPAAALVRELARSAALRQTLHRYVYVVMAQMASSAACLRFHLIGPRLARWLLMSADRAHASQFQVTHEFLACMLGVRRVGVTVAAGELQRLGLIAYHRGRVTVLDRAGLEQAACPCYARQHLAYQALLA</sequence>
<dbReference type="InterPro" id="IPR036390">
    <property type="entry name" value="WH_DNA-bd_sf"/>
</dbReference>
<evidence type="ECO:0000256" key="4">
    <source>
        <dbReference type="SAM" id="MobiDB-lite"/>
    </source>
</evidence>
<evidence type="ECO:0000256" key="1">
    <source>
        <dbReference type="ARBA" id="ARBA00023015"/>
    </source>
</evidence>
<evidence type="ECO:0000256" key="3">
    <source>
        <dbReference type="ARBA" id="ARBA00023163"/>
    </source>
</evidence>
<dbReference type="InterPro" id="IPR036388">
    <property type="entry name" value="WH-like_DNA-bd_sf"/>
</dbReference>
<dbReference type="AlphaFoldDB" id="A0A480AK06"/>